<feature type="compositionally biased region" description="Gly residues" evidence="10">
    <location>
        <begin position="310"/>
        <end position="332"/>
    </location>
</feature>
<evidence type="ECO:0000256" key="4">
    <source>
        <dbReference type="ARBA" id="ARBA00022741"/>
    </source>
</evidence>
<feature type="domain" description="ABC transporter" evidence="11">
    <location>
        <begin position="6"/>
        <end position="236"/>
    </location>
</feature>
<protein>
    <submittedName>
        <fullName evidence="12">Daunorubicin resistance protein DrrA family ABC transporter ATP-binding protein</fullName>
    </submittedName>
</protein>
<dbReference type="SMART" id="SM00382">
    <property type="entry name" value="AAA"/>
    <property type="match status" value="1"/>
</dbReference>
<dbReference type="InterPro" id="IPR017871">
    <property type="entry name" value="ABC_transporter-like_CS"/>
</dbReference>
<dbReference type="GO" id="GO:0005524">
    <property type="term" value="F:ATP binding"/>
    <property type="evidence" value="ECO:0007669"/>
    <property type="project" value="UniProtKB-KW"/>
</dbReference>
<evidence type="ECO:0000313" key="13">
    <source>
        <dbReference type="Proteomes" id="UP001500751"/>
    </source>
</evidence>
<dbReference type="InterPro" id="IPR003439">
    <property type="entry name" value="ABC_transporter-like_ATP-bd"/>
</dbReference>
<keyword evidence="13" id="KW-1185">Reference proteome</keyword>
<dbReference type="NCBIfam" id="TIGR01188">
    <property type="entry name" value="drrA"/>
    <property type="match status" value="1"/>
</dbReference>
<dbReference type="InterPro" id="IPR050763">
    <property type="entry name" value="ABC_transporter_ATP-binding"/>
</dbReference>
<accession>A0ABP5GVK7</accession>
<keyword evidence="7" id="KW-0472">Membrane</keyword>
<proteinExistence type="inferred from homology"/>
<evidence type="ECO:0000256" key="9">
    <source>
        <dbReference type="ARBA" id="ARBA00049985"/>
    </source>
</evidence>
<gene>
    <name evidence="12" type="ORF">GCM10009839_78570</name>
</gene>
<dbReference type="PANTHER" id="PTHR42711">
    <property type="entry name" value="ABC TRANSPORTER ATP-BINDING PROTEIN"/>
    <property type="match status" value="1"/>
</dbReference>
<dbReference type="Pfam" id="PF00005">
    <property type="entry name" value="ABC_tran"/>
    <property type="match status" value="1"/>
</dbReference>
<evidence type="ECO:0000256" key="5">
    <source>
        <dbReference type="ARBA" id="ARBA00022840"/>
    </source>
</evidence>
<comment type="similarity">
    <text evidence="9">Belongs to the ABC transporter superfamily. Drug exporter-1 (DrugE1) (TC 3.A.1.105) family.</text>
</comment>
<organism evidence="12 13">
    <name type="scientific">Catenulispora yoronensis</name>
    <dbReference type="NCBI Taxonomy" id="450799"/>
    <lineage>
        <taxon>Bacteria</taxon>
        <taxon>Bacillati</taxon>
        <taxon>Actinomycetota</taxon>
        <taxon>Actinomycetes</taxon>
        <taxon>Catenulisporales</taxon>
        <taxon>Catenulisporaceae</taxon>
        <taxon>Catenulispora</taxon>
    </lineage>
</organism>
<dbReference type="InterPro" id="IPR027417">
    <property type="entry name" value="P-loop_NTPase"/>
</dbReference>
<dbReference type="InterPro" id="IPR003593">
    <property type="entry name" value="AAA+_ATPase"/>
</dbReference>
<dbReference type="InterPro" id="IPR005894">
    <property type="entry name" value="DrrA"/>
</dbReference>
<dbReference type="PROSITE" id="PS00211">
    <property type="entry name" value="ABC_TRANSPORTER_1"/>
    <property type="match status" value="1"/>
</dbReference>
<evidence type="ECO:0000256" key="3">
    <source>
        <dbReference type="ARBA" id="ARBA00022475"/>
    </source>
</evidence>
<evidence type="ECO:0000313" key="12">
    <source>
        <dbReference type="EMBL" id="GAA2057425.1"/>
    </source>
</evidence>
<keyword evidence="8" id="KW-0046">Antibiotic resistance</keyword>
<comment type="caution">
    <text evidence="12">The sequence shown here is derived from an EMBL/GenBank/DDBJ whole genome shotgun (WGS) entry which is preliminary data.</text>
</comment>
<name>A0ABP5GVK7_9ACTN</name>
<feature type="region of interest" description="Disordered" evidence="10">
    <location>
        <begin position="310"/>
        <end position="356"/>
    </location>
</feature>
<reference evidence="13" key="1">
    <citation type="journal article" date="2019" name="Int. J. Syst. Evol. Microbiol.">
        <title>The Global Catalogue of Microorganisms (GCM) 10K type strain sequencing project: providing services to taxonomists for standard genome sequencing and annotation.</title>
        <authorList>
            <consortium name="The Broad Institute Genomics Platform"/>
            <consortium name="The Broad Institute Genome Sequencing Center for Infectious Disease"/>
            <person name="Wu L."/>
            <person name="Ma J."/>
        </authorList>
    </citation>
    <scope>NUCLEOTIDE SEQUENCE [LARGE SCALE GENOMIC DNA]</scope>
    <source>
        <strain evidence="13">JCM 16014</strain>
    </source>
</reference>
<evidence type="ECO:0000256" key="10">
    <source>
        <dbReference type="SAM" id="MobiDB-lite"/>
    </source>
</evidence>
<evidence type="ECO:0000256" key="8">
    <source>
        <dbReference type="ARBA" id="ARBA00023251"/>
    </source>
</evidence>
<keyword evidence="3" id="KW-1003">Cell membrane</keyword>
<evidence type="ECO:0000259" key="11">
    <source>
        <dbReference type="PROSITE" id="PS50893"/>
    </source>
</evidence>
<dbReference type="PANTHER" id="PTHR42711:SF19">
    <property type="entry name" value="DOXORUBICIN RESISTANCE ATP-BINDING PROTEIN DRRA"/>
    <property type="match status" value="1"/>
</dbReference>
<evidence type="ECO:0000256" key="1">
    <source>
        <dbReference type="ARBA" id="ARBA00004413"/>
    </source>
</evidence>
<dbReference type="RefSeq" id="WP_344670808.1">
    <property type="nucleotide sequence ID" value="NZ_BAAAQN010000067.1"/>
</dbReference>
<keyword evidence="5 12" id="KW-0067">ATP-binding</keyword>
<dbReference type="Gene3D" id="3.40.50.300">
    <property type="entry name" value="P-loop containing nucleotide triphosphate hydrolases"/>
    <property type="match status" value="1"/>
</dbReference>
<dbReference type="SUPFAM" id="SSF52540">
    <property type="entry name" value="P-loop containing nucleoside triphosphate hydrolases"/>
    <property type="match status" value="1"/>
</dbReference>
<keyword evidence="4" id="KW-0547">Nucleotide-binding</keyword>
<dbReference type="EMBL" id="BAAAQN010000067">
    <property type="protein sequence ID" value="GAA2057425.1"/>
    <property type="molecule type" value="Genomic_DNA"/>
</dbReference>
<comment type="subcellular location">
    <subcellularLocation>
        <location evidence="1">Cell membrane</location>
        <topology evidence="1">Peripheral membrane protein</topology>
        <orientation evidence="1">Cytoplasmic side</orientation>
    </subcellularLocation>
</comment>
<sequence length="356" mass="37008">MPETLLEAEGLRKRFGATQALDGVDLTVPNGAIIGLLGPNGAGKTTMLRILSTLTRPDAGRARVAGFDVVRDAARVRATIGLAGQSAALDEKLTGYENLLMFGRLSRLRERDAKARAAGLLEHYDLAGAAGRLVSTYSGGMRRRLDLISSLIVAPRLLFLDEPTTGLDPRSRNEIWETVRQLVADGTTVLLTTQYLEEADQLADRITIVNHGRVVADGTSHALKAAIGTRVRVVLRDGADQARAVRLLSAATGSPAHAGATAHEVEGACDPTLRIPAIVRELDDAGVVAEDVTLQTPSLDEVFLALTGSGSGGRSGGAGESGSGGAGDGAGDGSHNFVSAPTPDPTTVPSPESLSR</sequence>
<dbReference type="Proteomes" id="UP001500751">
    <property type="component" value="Unassembled WGS sequence"/>
</dbReference>
<evidence type="ECO:0000256" key="6">
    <source>
        <dbReference type="ARBA" id="ARBA00022967"/>
    </source>
</evidence>
<keyword evidence="6" id="KW-1278">Translocase</keyword>
<evidence type="ECO:0000256" key="7">
    <source>
        <dbReference type="ARBA" id="ARBA00023136"/>
    </source>
</evidence>
<evidence type="ECO:0000256" key="2">
    <source>
        <dbReference type="ARBA" id="ARBA00022448"/>
    </source>
</evidence>
<keyword evidence="2" id="KW-0813">Transport</keyword>
<dbReference type="PROSITE" id="PS50893">
    <property type="entry name" value="ABC_TRANSPORTER_2"/>
    <property type="match status" value="1"/>
</dbReference>